<reference evidence="7" key="1">
    <citation type="submission" date="2025-08" db="UniProtKB">
        <authorList>
            <consortium name="RefSeq"/>
        </authorList>
    </citation>
    <scope>IDENTIFICATION</scope>
</reference>
<dbReference type="PRINTS" id="PR00259">
    <property type="entry name" value="TMFOUR"/>
</dbReference>
<protein>
    <submittedName>
        <fullName evidence="7">Protein late bloomer isoform X1</fullName>
    </submittedName>
</protein>
<accession>A0ABM4TMH8</accession>
<keyword evidence="6" id="KW-1185">Reference proteome</keyword>
<dbReference type="Proteomes" id="UP001652628">
    <property type="component" value="Chromosome 2R"/>
</dbReference>
<keyword evidence="4 5" id="KW-0472">Membrane</keyword>
<evidence type="ECO:0000256" key="5">
    <source>
        <dbReference type="SAM" id="Phobius"/>
    </source>
</evidence>
<evidence type="ECO:0000256" key="3">
    <source>
        <dbReference type="ARBA" id="ARBA00022989"/>
    </source>
</evidence>
<evidence type="ECO:0000256" key="2">
    <source>
        <dbReference type="ARBA" id="ARBA00022692"/>
    </source>
</evidence>
<evidence type="ECO:0000313" key="7">
    <source>
        <dbReference type="RefSeq" id="XP_070851164.1"/>
    </source>
</evidence>
<organism evidence="6 7">
    <name type="scientific">Drosophila suzukii</name>
    <name type="common">Spotted-wing drosophila fruit fly</name>
    <dbReference type="NCBI Taxonomy" id="28584"/>
    <lineage>
        <taxon>Eukaryota</taxon>
        <taxon>Metazoa</taxon>
        <taxon>Ecdysozoa</taxon>
        <taxon>Arthropoda</taxon>
        <taxon>Hexapoda</taxon>
        <taxon>Insecta</taxon>
        <taxon>Pterygota</taxon>
        <taxon>Neoptera</taxon>
        <taxon>Endopterygota</taxon>
        <taxon>Diptera</taxon>
        <taxon>Brachycera</taxon>
        <taxon>Muscomorpha</taxon>
        <taxon>Ephydroidea</taxon>
        <taxon>Drosophilidae</taxon>
        <taxon>Drosophila</taxon>
        <taxon>Sophophora</taxon>
    </lineage>
</organism>
<feature type="transmembrane region" description="Helical" evidence="5">
    <location>
        <begin position="78"/>
        <end position="99"/>
    </location>
</feature>
<keyword evidence="3 5" id="KW-1133">Transmembrane helix</keyword>
<evidence type="ECO:0000313" key="6">
    <source>
        <dbReference type="Proteomes" id="UP001652628"/>
    </source>
</evidence>
<dbReference type="InterPro" id="IPR018499">
    <property type="entry name" value="Tetraspanin/Peripherin"/>
</dbReference>
<evidence type="ECO:0000256" key="4">
    <source>
        <dbReference type="ARBA" id="ARBA00023136"/>
    </source>
</evidence>
<sequence>MPTIRVCLQWTSVVFSTITLVRDFYWMYKCYYSFRTRKLSMIHPGKHKSKIVGILAVLAGVYELDKYNDGSTEHIDKYVQLGMAGALILAGLIGCMGAILGSIKVMVVNLSVLLVLIVLHIWKVSHHNETKQLDATEVYVMDLWMKELAHPGPMKHLQQEYECCGDKGPSDYKSLNMEIPRSCYHNKDGIHALLPYGNGCMDAVQKAYLKIYRYEKWAHIGLICYEVVGIILGITLCCQLTSKTRLYTY</sequence>
<gene>
    <name evidence="7" type="primary">Tsp42Eo</name>
</gene>
<name>A0ABM4TMH8_DROSZ</name>
<dbReference type="SUPFAM" id="SSF48652">
    <property type="entry name" value="Tetraspanin"/>
    <property type="match status" value="1"/>
</dbReference>
<feature type="transmembrane region" description="Helical" evidence="5">
    <location>
        <begin position="220"/>
        <end position="242"/>
    </location>
</feature>
<dbReference type="Gene3D" id="1.10.1450.10">
    <property type="entry name" value="Tetraspanin"/>
    <property type="match status" value="1"/>
</dbReference>
<dbReference type="CDD" id="cd03127">
    <property type="entry name" value="tetraspanin_LEL"/>
    <property type="match status" value="1"/>
</dbReference>
<keyword evidence="2 5" id="KW-0812">Transmembrane</keyword>
<feature type="transmembrane region" description="Helical" evidence="5">
    <location>
        <begin position="105"/>
        <end position="122"/>
    </location>
</feature>
<dbReference type="RefSeq" id="XP_070851164.1">
    <property type="nucleotide sequence ID" value="XM_070995063.1"/>
</dbReference>
<dbReference type="InterPro" id="IPR008952">
    <property type="entry name" value="Tetraspanin_EC2_sf"/>
</dbReference>
<dbReference type="Pfam" id="PF00335">
    <property type="entry name" value="Tetraspanin"/>
    <property type="match status" value="1"/>
</dbReference>
<comment type="subcellular location">
    <subcellularLocation>
        <location evidence="1">Membrane</location>
        <topology evidence="1">Multi-pass membrane protein</topology>
    </subcellularLocation>
</comment>
<proteinExistence type="predicted"/>
<evidence type="ECO:0000256" key="1">
    <source>
        <dbReference type="ARBA" id="ARBA00004141"/>
    </source>
</evidence>
<dbReference type="GeneID" id="108017760"/>